<keyword evidence="3 6" id="KW-1133">Transmembrane helix</keyword>
<feature type="compositionally biased region" description="Basic and acidic residues" evidence="5">
    <location>
        <begin position="10"/>
        <end position="20"/>
    </location>
</feature>
<feature type="transmembrane region" description="Helical" evidence="6">
    <location>
        <begin position="177"/>
        <end position="196"/>
    </location>
</feature>
<feature type="region of interest" description="Disordered" evidence="5">
    <location>
        <begin position="492"/>
        <end position="511"/>
    </location>
</feature>
<keyword evidence="9" id="KW-1185">Reference proteome</keyword>
<comment type="caution">
    <text evidence="8">The sequence shown here is derived from an EMBL/GenBank/DDBJ whole genome shotgun (WGS) entry which is preliminary data.</text>
</comment>
<feature type="transmembrane region" description="Helical" evidence="6">
    <location>
        <begin position="233"/>
        <end position="255"/>
    </location>
</feature>
<feature type="transmembrane region" description="Helical" evidence="6">
    <location>
        <begin position="267"/>
        <end position="289"/>
    </location>
</feature>
<comment type="subcellular location">
    <subcellularLocation>
        <location evidence="1">Membrane</location>
        <topology evidence="1">Multi-pass membrane protein</topology>
    </subcellularLocation>
</comment>
<feature type="transmembrane region" description="Helical" evidence="6">
    <location>
        <begin position="463"/>
        <end position="481"/>
    </location>
</feature>
<feature type="transmembrane region" description="Helical" evidence="6">
    <location>
        <begin position="208"/>
        <end position="227"/>
    </location>
</feature>
<feature type="transmembrane region" description="Helical" evidence="6">
    <location>
        <begin position="533"/>
        <end position="556"/>
    </location>
</feature>
<feature type="transmembrane region" description="Helical" evidence="6">
    <location>
        <begin position="140"/>
        <end position="157"/>
    </location>
</feature>
<dbReference type="InterPro" id="IPR036259">
    <property type="entry name" value="MFS_trans_sf"/>
</dbReference>
<feature type="compositionally biased region" description="Low complexity" evidence="5">
    <location>
        <begin position="495"/>
        <end position="505"/>
    </location>
</feature>
<evidence type="ECO:0000313" key="8">
    <source>
        <dbReference type="EMBL" id="KAJ3571900.1"/>
    </source>
</evidence>
<evidence type="ECO:0000256" key="6">
    <source>
        <dbReference type="SAM" id="Phobius"/>
    </source>
</evidence>
<dbReference type="EMBL" id="JANPWZ010000807">
    <property type="protein sequence ID" value="KAJ3571900.1"/>
    <property type="molecule type" value="Genomic_DNA"/>
</dbReference>
<feature type="domain" description="Major facilitator superfamily (MFS) profile" evidence="7">
    <location>
        <begin position="142"/>
        <end position="652"/>
    </location>
</feature>
<feature type="region of interest" description="Disordered" evidence="5">
    <location>
        <begin position="1"/>
        <end position="37"/>
    </location>
</feature>
<evidence type="ECO:0000256" key="5">
    <source>
        <dbReference type="SAM" id="MobiDB-lite"/>
    </source>
</evidence>
<dbReference type="GO" id="GO:0005886">
    <property type="term" value="C:plasma membrane"/>
    <property type="evidence" value="ECO:0007669"/>
    <property type="project" value="TreeGrafter"/>
</dbReference>
<dbReference type="Gene3D" id="1.20.1250.20">
    <property type="entry name" value="MFS general substrate transporter like domains"/>
    <property type="match status" value="1"/>
</dbReference>
<keyword evidence="2 6" id="KW-0812">Transmembrane</keyword>
<reference evidence="8" key="1">
    <citation type="submission" date="2022-07" db="EMBL/GenBank/DDBJ databases">
        <title>Genome Sequence of Xylaria arbuscula.</title>
        <authorList>
            <person name="Buettner E."/>
        </authorList>
    </citation>
    <scope>NUCLEOTIDE SEQUENCE</scope>
    <source>
        <strain evidence="8">VT107</strain>
    </source>
</reference>
<sequence>MDSGLGSPPSREEETRRESVSSDQITQQENADDMKAFRDYQFKRDAYRLDDDAQGSFYWGDNDKEGEISRSPSPPTRVETRPQATASLGQNSPIDYMYLTFDTALPVPNIPMATIESAIPESPDMSRYIDPMRWPSSRKTIMVAVACIGTLATAYAAGAYSPPIELIIAELKTTREVALLGVTTFCLGFAFAPMVLAPFSEINGRYPIFAIAGVVFAVFQAVCGLVTNVPGMLLARFFTGVGGSVFSTMVGGVISDLYDNKDRNTPMAIFSMSVLIGTGLGPLVSSIIVEQTGPGTQTWKWVFWHQVIADGVIGLAVVLLFKESRGSVILSRKAKALNKYYEKLEEAGFVGVWVVDNVSPVFRPNQLPVRHPDNEKRPLSSSPDGTKLQRIRWTTVGDEARGSLATMVSTSLTRPFQFLFTEPIVFFFSLWVSFAWAVLYLTFGSIPLVFRRQYNFNTQQSGYVFAALIVGSTIGAILGIFQDDFLRHPNWRNPSNRSSDSSGSDSDVESIEPSTHGAWVFIRRRFPAESPEARLYLTCFTAVLLPIGLFLFGFSAEPSNHWIIPTIGVAFASAGIYYVYLATFNYLADIYQAYASSAIASQSFCRNILGGVFPLVTTPLFTNLGEDAAGGLLGAIATVLTLVPWALVLYGEKIRRKSKYAITLEKAT</sequence>
<feature type="transmembrane region" description="Helical" evidence="6">
    <location>
        <begin position="628"/>
        <end position="650"/>
    </location>
</feature>
<evidence type="ECO:0000313" key="9">
    <source>
        <dbReference type="Proteomes" id="UP001148614"/>
    </source>
</evidence>
<evidence type="ECO:0000256" key="4">
    <source>
        <dbReference type="ARBA" id="ARBA00023136"/>
    </source>
</evidence>
<dbReference type="VEuPathDB" id="FungiDB:F4678DRAFT_469848"/>
<dbReference type="SUPFAM" id="SSF103473">
    <property type="entry name" value="MFS general substrate transporter"/>
    <property type="match status" value="1"/>
</dbReference>
<feature type="transmembrane region" description="Helical" evidence="6">
    <location>
        <begin position="562"/>
        <end position="583"/>
    </location>
</feature>
<dbReference type="InterPro" id="IPR020846">
    <property type="entry name" value="MFS_dom"/>
</dbReference>
<dbReference type="Pfam" id="PF07690">
    <property type="entry name" value="MFS_1"/>
    <property type="match status" value="1"/>
</dbReference>
<dbReference type="GO" id="GO:0022857">
    <property type="term" value="F:transmembrane transporter activity"/>
    <property type="evidence" value="ECO:0007669"/>
    <property type="project" value="InterPro"/>
</dbReference>
<dbReference type="InterPro" id="IPR011701">
    <property type="entry name" value="MFS"/>
</dbReference>
<feature type="transmembrane region" description="Helical" evidence="6">
    <location>
        <begin position="301"/>
        <end position="321"/>
    </location>
</feature>
<accession>A0A9W8NEU4</accession>
<protein>
    <recommendedName>
        <fullName evidence="7">Major facilitator superfamily (MFS) profile domain-containing protein</fullName>
    </recommendedName>
</protein>
<gene>
    <name evidence="8" type="ORF">NPX13_g5221</name>
</gene>
<dbReference type="PANTHER" id="PTHR23502:SF134">
    <property type="entry name" value="MAJOR FACILITATOR SUPERFAMILY (MFS) PROFILE DOMAIN-CONTAINING PROTEIN-RELATED"/>
    <property type="match status" value="1"/>
</dbReference>
<dbReference type="PROSITE" id="PS50850">
    <property type="entry name" value="MFS"/>
    <property type="match status" value="1"/>
</dbReference>
<dbReference type="FunFam" id="1.20.1720.10:FF:000061">
    <property type="entry name" value="Uncharacterized protein"/>
    <property type="match status" value="1"/>
</dbReference>
<proteinExistence type="predicted"/>
<evidence type="ECO:0000256" key="1">
    <source>
        <dbReference type="ARBA" id="ARBA00004141"/>
    </source>
</evidence>
<feature type="transmembrane region" description="Helical" evidence="6">
    <location>
        <begin position="424"/>
        <end position="443"/>
    </location>
</feature>
<evidence type="ECO:0000259" key="7">
    <source>
        <dbReference type="PROSITE" id="PS50850"/>
    </source>
</evidence>
<organism evidence="8 9">
    <name type="scientific">Xylaria arbuscula</name>
    <dbReference type="NCBI Taxonomy" id="114810"/>
    <lineage>
        <taxon>Eukaryota</taxon>
        <taxon>Fungi</taxon>
        <taxon>Dikarya</taxon>
        <taxon>Ascomycota</taxon>
        <taxon>Pezizomycotina</taxon>
        <taxon>Sordariomycetes</taxon>
        <taxon>Xylariomycetidae</taxon>
        <taxon>Xylariales</taxon>
        <taxon>Xylariaceae</taxon>
        <taxon>Xylaria</taxon>
    </lineage>
</organism>
<dbReference type="PANTHER" id="PTHR23502">
    <property type="entry name" value="MAJOR FACILITATOR SUPERFAMILY"/>
    <property type="match status" value="1"/>
</dbReference>
<feature type="region of interest" description="Disordered" evidence="5">
    <location>
        <begin position="366"/>
        <end position="386"/>
    </location>
</feature>
<feature type="region of interest" description="Disordered" evidence="5">
    <location>
        <begin position="53"/>
        <end position="89"/>
    </location>
</feature>
<name>A0A9W8NEU4_9PEZI</name>
<dbReference type="Proteomes" id="UP001148614">
    <property type="component" value="Unassembled WGS sequence"/>
</dbReference>
<evidence type="ECO:0000256" key="3">
    <source>
        <dbReference type="ARBA" id="ARBA00022989"/>
    </source>
</evidence>
<keyword evidence="4 6" id="KW-0472">Membrane</keyword>
<evidence type="ECO:0000256" key="2">
    <source>
        <dbReference type="ARBA" id="ARBA00022692"/>
    </source>
</evidence>
<dbReference type="AlphaFoldDB" id="A0A9W8NEU4"/>